<evidence type="ECO:0000313" key="2">
    <source>
        <dbReference type="Proteomes" id="UP000503197"/>
    </source>
</evidence>
<sequence>MNAAEFRAGQLKALHAVQTGMINPNALISGMRLEDGSYYVLSRYSDDVWTLPDSLFPAGAKDTQKKLNFLRVPVMFRETLRACTAHYILNGIEGRSRPKGITIYQFFQSVTLFLTWLQDQSIARLSDATPLIGHQYVSFCRGLRGRKGKPLSGGTLKQRFLAVETVHILSQQSDDPMRHPWPESSAKYLAGLTGQGNPQLQEARTEIIPDDILGPLFQSSIEWLDRADEIISLRAQVEGWKSEDRSFRFIQPRLKKLGWTLSGIRTAEQHLQTACMSIILITTGIRVSELCSLENQCAFKTLDEEGEPFHWMRGTSYKTGAGACEWLVAEITHRALTVAESLVRSCKRNWNNVFLICELTIRRTPTLRD</sequence>
<organism evidence="1 2">
    <name type="scientific">Vreelandella aquamarina</name>
    <dbReference type="NCBI Taxonomy" id="77097"/>
    <lineage>
        <taxon>Bacteria</taxon>
        <taxon>Pseudomonadati</taxon>
        <taxon>Pseudomonadota</taxon>
        <taxon>Gammaproteobacteria</taxon>
        <taxon>Oceanospirillales</taxon>
        <taxon>Halomonadaceae</taxon>
        <taxon>Vreelandella</taxon>
    </lineage>
</organism>
<protein>
    <recommendedName>
        <fullName evidence="3">Tyr recombinase domain-containing protein</fullName>
    </recommendedName>
</protein>
<dbReference type="Proteomes" id="UP000503197">
    <property type="component" value="Chromosome"/>
</dbReference>
<accession>A0A6F8SRS4</accession>
<dbReference type="EMBL" id="AP022821">
    <property type="protein sequence ID" value="BCA90971.1"/>
    <property type="molecule type" value="Genomic_DNA"/>
</dbReference>
<name>A0A6F8SRS4_9GAMM</name>
<reference evidence="1 2" key="1">
    <citation type="submission" date="2020-02" db="EMBL/GenBank/DDBJ databases">
        <title>Complete Genome Sequence of Halomonas meridiana strain BAA-801, Isolated from Deep Sea Thermal Vent.</title>
        <authorList>
            <person name="Takahashi Y."/>
            <person name="Takahashi H."/>
            <person name="Galipon J."/>
            <person name="Arakawa K."/>
        </authorList>
    </citation>
    <scope>NUCLEOTIDE SEQUENCE [LARGE SCALE GENOMIC DNA]</scope>
    <source>
        <strain evidence="1 2">Slthf1</strain>
    </source>
</reference>
<proteinExistence type="predicted"/>
<evidence type="ECO:0000313" key="1">
    <source>
        <dbReference type="EMBL" id="BCA90971.1"/>
    </source>
</evidence>
<gene>
    <name evidence="1" type="ORF">HMSLTHF_07460</name>
</gene>
<evidence type="ECO:0008006" key="3">
    <source>
        <dbReference type="Google" id="ProtNLM"/>
    </source>
</evidence>
<dbReference type="RefSeq" id="WP_197931376.1">
    <property type="nucleotide sequence ID" value="NZ_AP022821.1"/>
</dbReference>
<dbReference type="AlphaFoldDB" id="A0A6F8SRS4"/>